<dbReference type="EMBL" id="FCNL01000040">
    <property type="protein sequence ID" value="CVI25116.1"/>
    <property type="molecule type" value="Genomic_DNA"/>
</dbReference>
<dbReference type="Gene3D" id="3.30.565.10">
    <property type="entry name" value="Histidine kinase-like ATPase, C-terminal domain"/>
    <property type="match status" value="1"/>
</dbReference>
<comment type="caution">
    <text evidence="2">The sequence shown here is derived from an EMBL/GenBank/DDBJ whole genome shotgun (WGS) entry which is preliminary data.</text>
</comment>
<evidence type="ECO:0000313" key="3">
    <source>
        <dbReference type="Proteomes" id="UP000192074"/>
    </source>
</evidence>
<feature type="compositionally biased region" description="Acidic residues" evidence="1">
    <location>
        <begin position="489"/>
        <end position="512"/>
    </location>
</feature>
<dbReference type="Proteomes" id="UP000192074">
    <property type="component" value="Unassembled WGS sequence"/>
</dbReference>
<dbReference type="RefSeq" id="WP_060723589.1">
    <property type="nucleotide sequence ID" value="NZ_LMVK01000008.1"/>
</dbReference>
<sequence length="554" mass="61043">MTQEVTNPIIADDVRVGSFSLETLTTGMYEHPFHCIREYVQNSYDAIRAARAKGIYPEDSGLVTIAISGSAARPSLSVKDNGEGISADEAVRTLVSIGASKKRSTLNAGFRGIGRLAGIAYCTTLRFTTKWKGEPEATIVEFDCGRMRGYMRPGAETIDVREVIRLCVKTGSATAKVEDHFTEVEMIGLMGNGLEFAVIETLVPYLRQVCPTDYSDRFSQAPRIRAFSQSVGHPLGAVEVETRFKRERTQILKAYDDASPTADQRRSSVISDIELITAPELGWHGWIGKSNFKGEITDDMVAGIRFRVKNIQVGGSELIEELGAELTTGGTEGRLQRWAVGEIFITNPAVVPNARRDGFEDGPAWRDIRKDIKTRVARRVVTLVRAASNSRKTLKTIAAEASSLARTVEQRDMIDQADYDKLVAAIDRLLSRLKPDKLTGGDPNEVGEQISKLKALKDRLSELRSRPPKTSQPSATSTDTKSEPASQTETDDEDIGDEEPVNAADDDEDDAIAEIPWTDQQLLDALYRVIIQEHGTPEAERLLSLARRALEEDV</sequence>
<accession>A0A822VB95</accession>
<gene>
    <name evidence="2" type="ORF">AGR4A_pAt10495</name>
</gene>
<dbReference type="SUPFAM" id="SSF55874">
    <property type="entry name" value="ATPase domain of HSP90 chaperone/DNA topoisomerase II/histidine kinase"/>
    <property type="match status" value="1"/>
</dbReference>
<dbReference type="Pfam" id="PF13589">
    <property type="entry name" value="HATPase_c_3"/>
    <property type="match status" value="1"/>
</dbReference>
<dbReference type="AlphaFoldDB" id="A0A822VB95"/>
<dbReference type="InterPro" id="IPR036890">
    <property type="entry name" value="HATPase_C_sf"/>
</dbReference>
<protein>
    <submittedName>
        <fullName evidence="2">Uncharacterized protein</fullName>
    </submittedName>
</protein>
<evidence type="ECO:0000256" key="1">
    <source>
        <dbReference type="SAM" id="MobiDB-lite"/>
    </source>
</evidence>
<feature type="region of interest" description="Disordered" evidence="1">
    <location>
        <begin position="463"/>
        <end position="516"/>
    </location>
</feature>
<name>A0A822VB95_AGRTU</name>
<feature type="compositionally biased region" description="Polar residues" evidence="1">
    <location>
        <begin position="468"/>
        <end position="487"/>
    </location>
</feature>
<reference evidence="2 3" key="1">
    <citation type="submission" date="2016-01" db="EMBL/GenBank/DDBJ databases">
        <authorList>
            <person name="Regsiter A."/>
            <person name="william w."/>
        </authorList>
    </citation>
    <scope>NUCLEOTIDE SEQUENCE [LARGE SCALE GENOMIC DNA]</scope>
    <source>
        <strain evidence="2 3">B6</strain>
    </source>
</reference>
<organism evidence="2 3">
    <name type="scientific">Agrobacterium tumefaciens str. B6</name>
    <dbReference type="NCBI Taxonomy" id="1183423"/>
    <lineage>
        <taxon>Bacteria</taxon>
        <taxon>Pseudomonadati</taxon>
        <taxon>Pseudomonadota</taxon>
        <taxon>Alphaproteobacteria</taxon>
        <taxon>Hyphomicrobiales</taxon>
        <taxon>Rhizobiaceae</taxon>
        <taxon>Rhizobium/Agrobacterium group</taxon>
        <taxon>Agrobacterium</taxon>
        <taxon>Agrobacterium tumefaciens complex</taxon>
    </lineage>
</organism>
<proteinExistence type="predicted"/>
<evidence type="ECO:0000313" key="2">
    <source>
        <dbReference type="EMBL" id="CVI25116.1"/>
    </source>
</evidence>